<dbReference type="RefSeq" id="XP_002783687.1">
    <property type="nucleotide sequence ID" value="XM_002783641.1"/>
</dbReference>
<dbReference type="AlphaFoldDB" id="C5KJ62"/>
<dbReference type="Gene3D" id="3.30.70.330">
    <property type="match status" value="1"/>
</dbReference>
<dbReference type="InterPro" id="IPR001263">
    <property type="entry name" value="PI3K_accessory_dom"/>
</dbReference>
<feature type="region of interest" description="Disordered" evidence="2">
    <location>
        <begin position="593"/>
        <end position="691"/>
    </location>
</feature>
<dbReference type="Proteomes" id="UP000007800">
    <property type="component" value="Unassembled WGS sequence"/>
</dbReference>
<name>C5KJ62_PERM5</name>
<dbReference type="InterPro" id="IPR042236">
    <property type="entry name" value="PI3K_accessory_sf"/>
</dbReference>
<dbReference type="SUPFAM" id="SSF48371">
    <property type="entry name" value="ARM repeat"/>
    <property type="match status" value="1"/>
</dbReference>
<keyword evidence="1" id="KW-0694">RNA-binding</keyword>
<dbReference type="InterPro" id="IPR035979">
    <property type="entry name" value="RBD_domain_sf"/>
</dbReference>
<dbReference type="GO" id="GO:0003723">
    <property type="term" value="F:RNA binding"/>
    <property type="evidence" value="ECO:0007669"/>
    <property type="project" value="UniProtKB-UniRule"/>
</dbReference>
<evidence type="ECO:0000256" key="2">
    <source>
        <dbReference type="SAM" id="MobiDB-lite"/>
    </source>
</evidence>
<dbReference type="PANTHER" id="PTHR48034">
    <property type="entry name" value="TRANSFORMER-2 SEX-DETERMINING PROTEIN-RELATED"/>
    <property type="match status" value="1"/>
</dbReference>
<accession>C5KJ62</accession>
<sequence>MLAPTDGIRAVPRSTAIDGIVEGVEAKTAQMLAIESSGLDNGAAAPFVHFIPVVDYEAHRIHPSAIKADKLSRKYTSKLPHLPKGQSNVAAAIAAAPRPSAEENRALTRLVRLPVISQPLTLGQKHILLRYCWGLSKQPEALQRVMQAVDWNDVEELEEAQALLDAWAPLGFDDALCLLNPTPSPVETPGASLEGVVTWPEDDDRTEEAKIQEMTFNFDNWCRLNVNKAEVANNLLTMLTTPESCPQRRYPLDTAREYLATNGVNPDHELPLLTDLFVPGNNIYLRKGYEDEASPSVSTTSEEEEEEEDRVSEYIYSTLKKSPYRAIDADALRKVIRDSFTLEESKGFETSITDTIKEGLIPHPTPSTSSSEGVKEKEARAGSPRIDSSVSEMEGRAQARGLYRCFFHDPLNIYLAADAEEFLSIKSDTHSWNRRKTEKMPDLKPLPESEVVKAPEPQVVAKDEGTSSSSARQMHPLRAGPISTPLPLNWHPFSVVIVEDIMNIGQLNDLFSVKVDGIDERVRKDDLREAFSKFGEIGDVFIPVDRYTGVSRGFGFVRFYERRDAEDAIRDMDNKEFQGNRITVAAAMYNKESSYGKGGKGYGKGGYGGGYGGGRYGDRSYDRYDDRYGGDSRYTSSGPSPYGGDRRGSSRDRRNSRDRSRSPYERRRDDDSRSRSRSSDHHTSRRRDDSR</sequence>
<reference evidence="4 5" key="1">
    <citation type="submission" date="2008-07" db="EMBL/GenBank/DDBJ databases">
        <authorList>
            <person name="El-Sayed N."/>
            <person name="Caler E."/>
            <person name="Inman J."/>
            <person name="Amedeo P."/>
            <person name="Hass B."/>
            <person name="Wortman J."/>
        </authorList>
    </citation>
    <scope>NUCLEOTIDE SEQUENCE [LARGE SCALE GENOMIC DNA]</scope>
    <source>
        <strain evidence="5">ATCC 50983 / TXsc</strain>
    </source>
</reference>
<feature type="compositionally biased region" description="Acidic residues" evidence="2">
    <location>
        <begin position="301"/>
        <end position="310"/>
    </location>
</feature>
<keyword evidence="5" id="KW-1185">Reference proteome</keyword>
<feature type="compositionally biased region" description="Basic and acidic residues" evidence="2">
    <location>
        <begin position="616"/>
        <end position="630"/>
    </location>
</feature>
<dbReference type="InterPro" id="IPR016024">
    <property type="entry name" value="ARM-type_fold"/>
</dbReference>
<evidence type="ECO:0000313" key="5">
    <source>
        <dbReference type="Proteomes" id="UP000007800"/>
    </source>
</evidence>
<dbReference type="InterPro" id="IPR012677">
    <property type="entry name" value="Nucleotide-bd_a/b_plait_sf"/>
</dbReference>
<dbReference type="PROSITE" id="PS50102">
    <property type="entry name" value="RRM"/>
    <property type="match status" value="1"/>
</dbReference>
<dbReference type="SUPFAM" id="SSF54928">
    <property type="entry name" value="RNA-binding domain, RBD"/>
    <property type="match status" value="1"/>
</dbReference>
<feature type="compositionally biased region" description="Low complexity" evidence="2">
    <location>
        <begin position="631"/>
        <end position="643"/>
    </location>
</feature>
<organism evidence="5">
    <name type="scientific">Perkinsus marinus (strain ATCC 50983 / TXsc)</name>
    <dbReference type="NCBI Taxonomy" id="423536"/>
    <lineage>
        <taxon>Eukaryota</taxon>
        <taxon>Sar</taxon>
        <taxon>Alveolata</taxon>
        <taxon>Perkinsozoa</taxon>
        <taxon>Perkinsea</taxon>
        <taxon>Perkinsida</taxon>
        <taxon>Perkinsidae</taxon>
        <taxon>Perkinsus</taxon>
    </lineage>
</organism>
<feature type="region of interest" description="Disordered" evidence="2">
    <location>
        <begin position="289"/>
        <end position="311"/>
    </location>
</feature>
<feature type="region of interest" description="Disordered" evidence="2">
    <location>
        <begin position="358"/>
        <end position="392"/>
    </location>
</feature>
<dbReference type="Pfam" id="PF00613">
    <property type="entry name" value="PI3Ka"/>
    <property type="match status" value="1"/>
</dbReference>
<dbReference type="Pfam" id="PF00076">
    <property type="entry name" value="RRM_1"/>
    <property type="match status" value="1"/>
</dbReference>
<feature type="compositionally biased region" description="Basic and acidic residues" evidence="2">
    <location>
        <begin position="644"/>
        <end position="691"/>
    </location>
</feature>
<evidence type="ECO:0000259" key="3">
    <source>
        <dbReference type="PROSITE" id="PS50102"/>
    </source>
</evidence>
<dbReference type="Gene3D" id="1.25.40.70">
    <property type="entry name" value="Phosphatidylinositol 3-kinase, accessory domain (PIK)"/>
    <property type="match status" value="1"/>
</dbReference>
<dbReference type="InParanoid" id="C5KJ62"/>
<dbReference type="EMBL" id="GG673567">
    <property type="protein sequence ID" value="EER15483.1"/>
    <property type="molecule type" value="Genomic_DNA"/>
</dbReference>
<dbReference type="InterPro" id="IPR000504">
    <property type="entry name" value="RRM_dom"/>
</dbReference>
<evidence type="ECO:0000313" key="4">
    <source>
        <dbReference type="EMBL" id="EER15483.1"/>
    </source>
</evidence>
<dbReference type="SMART" id="SM00360">
    <property type="entry name" value="RRM"/>
    <property type="match status" value="1"/>
</dbReference>
<dbReference type="InterPro" id="IPR050441">
    <property type="entry name" value="RBM"/>
</dbReference>
<feature type="compositionally biased region" description="Gly residues" evidence="2">
    <location>
        <begin position="596"/>
        <end position="615"/>
    </location>
</feature>
<feature type="domain" description="RRM" evidence="3">
    <location>
        <begin position="511"/>
        <end position="589"/>
    </location>
</feature>
<gene>
    <name evidence="4" type="ORF">Pmar_PMAR008685</name>
</gene>
<dbReference type="CDD" id="cd12311">
    <property type="entry name" value="RRM_SRSF2_SRSF8"/>
    <property type="match status" value="1"/>
</dbReference>
<protein>
    <submittedName>
        <fullName evidence="4">Serine/arginine rich splicing factor, putative</fullName>
    </submittedName>
</protein>
<dbReference type="GeneID" id="9046245"/>
<proteinExistence type="predicted"/>
<evidence type="ECO:0000256" key="1">
    <source>
        <dbReference type="PROSITE-ProRule" id="PRU00176"/>
    </source>
</evidence>
<feature type="non-terminal residue" evidence="4">
    <location>
        <position position="691"/>
    </location>
</feature>
<dbReference type="OrthoDB" id="439808at2759"/>